<sequence length="318" mass="35245">MRDLNDLYYFVQVVDHLGFAPAARALGMQKSKLSRRIAALEHQLGTRLIQRSSRRFSVTEIGQAYYQHCLAMLVEAEAAQALIDGARSEPCGTIRVACAPGLLTYQMSGLIVRFMALYPELEVQLHSTSRRVDVIGEGFDLAIRVREPPLEQTDLVMRKLDESVHRLVASPDLIARMGAPTGPADLAGWPSVDFGPAHRDHVWALHHKDGMTASVRHAPRLVTDDLHMLHEGALNGLGVALLPSVAVMRDLEAGRLIDLLPDWRPKKWIVHAVFPSRRGLLPSVRMLLDFLVEGCAEQQIHGERLSSPDMAALAKTKD</sequence>
<dbReference type="EMBL" id="CP015614">
    <property type="protein sequence ID" value="ANF53713.1"/>
    <property type="molecule type" value="Genomic_DNA"/>
</dbReference>
<dbReference type="Pfam" id="PF00126">
    <property type="entry name" value="HTH_1"/>
    <property type="match status" value="1"/>
</dbReference>
<dbReference type="SUPFAM" id="SSF53850">
    <property type="entry name" value="Periplasmic binding protein-like II"/>
    <property type="match status" value="1"/>
</dbReference>
<dbReference type="Gene3D" id="1.10.10.10">
    <property type="entry name" value="Winged helix-like DNA-binding domain superfamily/Winged helix DNA-binding domain"/>
    <property type="match status" value="1"/>
</dbReference>
<dbReference type="SUPFAM" id="SSF46785">
    <property type="entry name" value="Winged helix' DNA-binding domain"/>
    <property type="match status" value="1"/>
</dbReference>
<accession>A0A172Y3C2</accession>
<proteinExistence type="inferred from homology"/>
<gene>
    <name evidence="6" type="ORF">DA69_02440</name>
</gene>
<keyword evidence="4" id="KW-0804">Transcription</keyword>
<evidence type="ECO:0000256" key="1">
    <source>
        <dbReference type="ARBA" id="ARBA00009437"/>
    </source>
</evidence>
<keyword evidence="3" id="KW-0238">DNA-binding</keyword>
<dbReference type="OrthoDB" id="9786526at2"/>
<keyword evidence="7" id="KW-1185">Reference proteome</keyword>
<protein>
    <submittedName>
        <fullName evidence="6">LysR family transcriptional regulator</fullName>
    </submittedName>
</protein>
<evidence type="ECO:0000313" key="6">
    <source>
        <dbReference type="EMBL" id="ANF53713.1"/>
    </source>
</evidence>
<name>A0A172Y3C2_9CAUL</name>
<dbReference type="PANTHER" id="PTHR30537">
    <property type="entry name" value="HTH-TYPE TRANSCRIPTIONAL REGULATOR"/>
    <property type="match status" value="1"/>
</dbReference>
<dbReference type="FunFam" id="1.10.10.10:FF:000001">
    <property type="entry name" value="LysR family transcriptional regulator"/>
    <property type="match status" value="1"/>
</dbReference>
<dbReference type="Pfam" id="PF03466">
    <property type="entry name" value="LysR_substrate"/>
    <property type="match status" value="1"/>
</dbReference>
<evidence type="ECO:0000256" key="2">
    <source>
        <dbReference type="ARBA" id="ARBA00023015"/>
    </source>
</evidence>
<dbReference type="GO" id="GO:0043565">
    <property type="term" value="F:sequence-specific DNA binding"/>
    <property type="evidence" value="ECO:0007669"/>
    <property type="project" value="TreeGrafter"/>
</dbReference>
<keyword evidence="2" id="KW-0805">Transcription regulation</keyword>
<dbReference type="InterPro" id="IPR000847">
    <property type="entry name" value="LysR_HTH_N"/>
</dbReference>
<dbReference type="AlphaFoldDB" id="A0A172Y3C2"/>
<dbReference type="InterPro" id="IPR005119">
    <property type="entry name" value="LysR_subst-bd"/>
</dbReference>
<evidence type="ECO:0000256" key="3">
    <source>
        <dbReference type="ARBA" id="ARBA00023125"/>
    </source>
</evidence>
<feature type="domain" description="HTH lysR-type" evidence="5">
    <location>
        <begin position="1"/>
        <end position="59"/>
    </location>
</feature>
<dbReference type="GO" id="GO:0006351">
    <property type="term" value="P:DNA-templated transcription"/>
    <property type="evidence" value="ECO:0007669"/>
    <property type="project" value="TreeGrafter"/>
</dbReference>
<evidence type="ECO:0000313" key="7">
    <source>
        <dbReference type="Proteomes" id="UP000077603"/>
    </source>
</evidence>
<dbReference type="PROSITE" id="PS50931">
    <property type="entry name" value="HTH_LYSR"/>
    <property type="match status" value="1"/>
</dbReference>
<evidence type="ECO:0000259" key="5">
    <source>
        <dbReference type="PROSITE" id="PS50931"/>
    </source>
</evidence>
<dbReference type="RefSeq" id="WP_025977631.1">
    <property type="nucleotide sequence ID" value="NZ_CP015614.1"/>
</dbReference>
<organism evidence="6 7">
    <name type="scientific">Brevundimonas naejangsanensis</name>
    <dbReference type="NCBI Taxonomy" id="588932"/>
    <lineage>
        <taxon>Bacteria</taxon>
        <taxon>Pseudomonadati</taxon>
        <taxon>Pseudomonadota</taxon>
        <taxon>Alphaproteobacteria</taxon>
        <taxon>Caulobacterales</taxon>
        <taxon>Caulobacteraceae</taxon>
        <taxon>Brevundimonas</taxon>
    </lineage>
</organism>
<dbReference type="InterPro" id="IPR036388">
    <property type="entry name" value="WH-like_DNA-bd_sf"/>
</dbReference>
<comment type="similarity">
    <text evidence="1">Belongs to the LysR transcriptional regulatory family.</text>
</comment>
<dbReference type="eggNOG" id="COG0583">
    <property type="taxonomic scope" value="Bacteria"/>
</dbReference>
<dbReference type="PANTHER" id="PTHR30537:SF31">
    <property type="entry name" value="TRANSCRIPTIONAL REGULATOR, LYSR FAMILY"/>
    <property type="match status" value="1"/>
</dbReference>
<dbReference type="Gene3D" id="3.40.190.290">
    <property type="match status" value="1"/>
</dbReference>
<dbReference type="STRING" id="588932.DA69_02440"/>
<evidence type="ECO:0000256" key="4">
    <source>
        <dbReference type="ARBA" id="ARBA00023163"/>
    </source>
</evidence>
<dbReference type="InterPro" id="IPR058163">
    <property type="entry name" value="LysR-type_TF_proteobact-type"/>
</dbReference>
<reference evidence="6 7" key="1">
    <citation type="journal article" date="2014" name="Genome Announc.">
        <title>Genome Sequence of a Promising Hydrogen-Producing Facultative Anaerobic Bacterium, Brevundimonas naejangsanensis Strain B1.</title>
        <authorList>
            <person name="Su H."/>
            <person name="Zhang T."/>
            <person name="Bao M."/>
            <person name="Jiang Y."/>
            <person name="Wang Y."/>
            <person name="Tan T."/>
        </authorList>
    </citation>
    <scope>NUCLEOTIDE SEQUENCE [LARGE SCALE GENOMIC DNA]</scope>
    <source>
        <strain evidence="6 7">B1</strain>
    </source>
</reference>
<dbReference type="KEGG" id="bne:DA69_02440"/>
<dbReference type="InterPro" id="IPR036390">
    <property type="entry name" value="WH_DNA-bd_sf"/>
</dbReference>
<dbReference type="CDD" id="cd08473">
    <property type="entry name" value="PBP2_CrgA_like_4"/>
    <property type="match status" value="1"/>
</dbReference>
<dbReference type="Proteomes" id="UP000077603">
    <property type="component" value="Chromosome"/>
</dbReference>
<dbReference type="GO" id="GO:0003700">
    <property type="term" value="F:DNA-binding transcription factor activity"/>
    <property type="evidence" value="ECO:0007669"/>
    <property type="project" value="InterPro"/>
</dbReference>